<sequence length="45" mass="5350">MFIITLTCNKWAICRLHHFEISNRRNTHKPMLQCSFVLCCANEII</sequence>
<organism evidence="1">
    <name type="scientific">Anguilla anguilla</name>
    <name type="common">European freshwater eel</name>
    <name type="synonym">Muraena anguilla</name>
    <dbReference type="NCBI Taxonomy" id="7936"/>
    <lineage>
        <taxon>Eukaryota</taxon>
        <taxon>Metazoa</taxon>
        <taxon>Chordata</taxon>
        <taxon>Craniata</taxon>
        <taxon>Vertebrata</taxon>
        <taxon>Euteleostomi</taxon>
        <taxon>Actinopterygii</taxon>
        <taxon>Neopterygii</taxon>
        <taxon>Teleostei</taxon>
        <taxon>Anguilliformes</taxon>
        <taxon>Anguillidae</taxon>
        <taxon>Anguilla</taxon>
    </lineage>
</organism>
<accession>A0A0E9TLB9</accession>
<reference evidence="1" key="1">
    <citation type="submission" date="2014-11" db="EMBL/GenBank/DDBJ databases">
        <authorList>
            <person name="Amaro Gonzalez C."/>
        </authorList>
    </citation>
    <scope>NUCLEOTIDE SEQUENCE</scope>
</reference>
<evidence type="ECO:0000313" key="1">
    <source>
        <dbReference type="EMBL" id="JAH54247.1"/>
    </source>
</evidence>
<reference evidence="1" key="2">
    <citation type="journal article" date="2015" name="Fish Shellfish Immunol.">
        <title>Early steps in the European eel (Anguilla anguilla)-Vibrio vulnificus interaction in the gills: Role of the RtxA13 toxin.</title>
        <authorList>
            <person name="Callol A."/>
            <person name="Pajuelo D."/>
            <person name="Ebbesson L."/>
            <person name="Teles M."/>
            <person name="MacKenzie S."/>
            <person name="Amaro C."/>
        </authorList>
    </citation>
    <scope>NUCLEOTIDE SEQUENCE</scope>
</reference>
<name>A0A0E9TLB9_ANGAN</name>
<protein>
    <submittedName>
        <fullName evidence="1">Uncharacterized protein</fullName>
    </submittedName>
</protein>
<dbReference type="AlphaFoldDB" id="A0A0E9TLB9"/>
<dbReference type="EMBL" id="GBXM01054330">
    <property type="protein sequence ID" value="JAH54247.1"/>
    <property type="molecule type" value="Transcribed_RNA"/>
</dbReference>
<proteinExistence type="predicted"/>